<dbReference type="GO" id="GO:0046872">
    <property type="term" value="F:metal ion binding"/>
    <property type="evidence" value="ECO:0007669"/>
    <property type="project" value="UniProtKB-KW"/>
</dbReference>
<dbReference type="Gene3D" id="3.30.505.10">
    <property type="entry name" value="SH2 domain"/>
    <property type="match status" value="2"/>
</dbReference>
<evidence type="ECO:0000256" key="6">
    <source>
        <dbReference type="SAM" id="MobiDB-lite"/>
    </source>
</evidence>
<dbReference type="Gene3D" id="3.30.60.20">
    <property type="match status" value="1"/>
</dbReference>
<evidence type="ECO:0000313" key="12">
    <source>
        <dbReference type="Proteomes" id="UP000789390"/>
    </source>
</evidence>
<dbReference type="GO" id="GO:0005096">
    <property type="term" value="F:GTPase activator activity"/>
    <property type="evidence" value="ECO:0007669"/>
    <property type="project" value="UniProtKB-KW"/>
</dbReference>
<dbReference type="InterPro" id="IPR000980">
    <property type="entry name" value="SH2"/>
</dbReference>
<dbReference type="SMART" id="SM00324">
    <property type="entry name" value="RhoGAP"/>
    <property type="match status" value="1"/>
</dbReference>
<dbReference type="InterPro" id="IPR051854">
    <property type="entry name" value="Rho-type_GAP"/>
</dbReference>
<feature type="region of interest" description="Disordered" evidence="6">
    <location>
        <begin position="124"/>
        <end position="144"/>
    </location>
</feature>
<feature type="domain" description="SH2" evidence="7">
    <location>
        <begin position="1035"/>
        <end position="1133"/>
    </location>
</feature>
<dbReference type="CDD" id="cd20830">
    <property type="entry name" value="C1_PIK3R-like_rpt2"/>
    <property type="match status" value="1"/>
</dbReference>
<dbReference type="PANTHER" id="PTHR46075:SF5">
    <property type="entry name" value="PHOSPHATIDYLINOSITOL 3-KINASE REGULATORY SUBUNIT ALPHA"/>
    <property type="match status" value="1"/>
</dbReference>
<feature type="region of interest" description="Disordered" evidence="6">
    <location>
        <begin position="940"/>
        <end position="960"/>
    </location>
</feature>
<evidence type="ECO:0000256" key="1">
    <source>
        <dbReference type="ARBA" id="ARBA00022468"/>
    </source>
</evidence>
<dbReference type="Gene3D" id="1.10.287.1490">
    <property type="match status" value="1"/>
</dbReference>
<dbReference type="SMART" id="SM00109">
    <property type="entry name" value="C1"/>
    <property type="match status" value="1"/>
</dbReference>
<dbReference type="InterPro" id="IPR000198">
    <property type="entry name" value="RhoGAP_dom"/>
</dbReference>
<proteinExistence type="predicted"/>
<dbReference type="PRINTS" id="PR00678">
    <property type="entry name" value="PI3KINASEP85"/>
</dbReference>
<dbReference type="InterPro" id="IPR046349">
    <property type="entry name" value="C1-like_sf"/>
</dbReference>
<keyword evidence="4" id="KW-0727">SH2 domain</keyword>
<dbReference type="FunFam" id="1.10.287.1490:FF:000022">
    <property type="entry name" value="Phosphatidylinositol 3-kinase regulatory subunit beta"/>
    <property type="match status" value="1"/>
</dbReference>
<dbReference type="FunFam" id="3.30.505.10:FF:000100">
    <property type="entry name" value="phosphatidylinositol 3-kinase regulatory subunit gamma"/>
    <property type="match status" value="1"/>
</dbReference>
<dbReference type="SUPFAM" id="SSF55550">
    <property type="entry name" value="SH2 domain"/>
    <property type="match status" value="2"/>
</dbReference>
<dbReference type="SUPFAM" id="SSF57889">
    <property type="entry name" value="Cysteine-rich domain"/>
    <property type="match status" value="1"/>
</dbReference>
<dbReference type="Pfam" id="PF07647">
    <property type="entry name" value="SAM_2"/>
    <property type="match status" value="1"/>
</dbReference>
<dbReference type="SUPFAM" id="SSF47769">
    <property type="entry name" value="SAM/Pointed domain"/>
    <property type="match status" value="1"/>
</dbReference>
<evidence type="ECO:0000259" key="9">
    <source>
        <dbReference type="PROSITE" id="PS50105"/>
    </source>
</evidence>
<dbReference type="Pfam" id="PF00130">
    <property type="entry name" value="C1_1"/>
    <property type="match status" value="1"/>
</dbReference>
<name>A0A8J2RVF3_9CRUS</name>
<evidence type="ECO:0000259" key="8">
    <source>
        <dbReference type="PROSITE" id="PS50081"/>
    </source>
</evidence>
<dbReference type="PROSITE" id="PS50001">
    <property type="entry name" value="SH2"/>
    <property type="match status" value="2"/>
</dbReference>
<keyword evidence="2" id="KW-0479">Metal-binding</keyword>
<dbReference type="OrthoDB" id="3175255at2759"/>
<dbReference type="InterPro" id="IPR035022">
    <property type="entry name" value="PI3kinase_P85_nSH2"/>
</dbReference>
<evidence type="ECO:0000313" key="11">
    <source>
        <dbReference type="EMBL" id="CAH0110181.1"/>
    </source>
</evidence>
<evidence type="ECO:0000259" key="7">
    <source>
        <dbReference type="PROSITE" id="PS50001"/>
    </source>
</evidence>
<sequence>MSIAALSCSSQLGGFSYGAVGRAGTAGSSLAALTLALEMDDHSHCLNRSSPSSSLFVSEITRYKLALIQQQQQQQQQLQQHNGSIEPRLADENNYMLRSGAASGSSGIQCSVATGTSVAVASSASSGQSVDNPQQPPSARPRSASLSLLSRLSSPCHHATHSHPPTPPPLDSAPILLARVKIPAPPTLLTAPAPYSRLLCACLPTCCCDCNLLSSIAECQAVYHQACARYIGSSNTNEPAAGCCSSASSITTSTSTNEAAFNDVPSPTLPQTVPQDVPISQWSSANVGEWMAALNLYRYAELFRSKDIKGVDLLSLDKDKLTNMGVKDEFHQKAILVCIDELCQRSTSKESELLVVTANGNDGDSSGHTGQTPPHRMVESSFQSLERCDKCHKFLRGLLHQGLICHSCGLIAHRTCSATGLPACLQGLPERANRLHNRTVFGVGLCRLSTGSDPTSVPTVVLRLVQEIEQRATTTPSLDLYRLYRTTTPSAETIAQLCLQLSTDPDGVGDLTAFEPHVLASGMKKLLRELPDPMIPSQWYDAFIEASRISRDDQCAAQLFRLVQQLPDLHRATLRCLLAHICRLCQWQHGRGRCEPPTLIIQVFAHIILRPPWERIIQVVHNAEAHVRVLELLLLRCDWGETMPEFAPAPTLPPRNHLRPTSQTAADASVTGPSIVEADLRPMSEADWYWGNITREEVNDLMKDTPDGTFLVRDASSKAGEYTLTLRKGGSNKLIKICCSRQGRYGFSEPYRFSSVPELIHFYRSVSLAQYNPTLDVKLLYPVSRFQHAEEVEAGNGDVEKMRQRLEDVHHEYLARSRLYDQYHDDYSRCSQEIQLKKQALDAFDEAVVMFEDQLRLHEKFQREAHRHEIHSLKENYDLLKSRMNTLKLSRQELQENLRVQAVLSRNLDREMNALKPELHQLCKTRDLLQMWLLRHGKNPEVQPNRLSNGEESGLPAQSFSASASSSIAQMPAGIENKAYDGTGDGPAPVSMPIQQVPPPPAVQQQAPPLPAAAAVQQQQQQQHPLHMHADSAYWLIPDCTRPDAERLLANKADGTFLIRRSAAGSAPYALSIAYRRVDKGVGHILIHRSERGFGFTEPYLLFPTLNDLVVYYAGHSLEEHNPQLTTTLAHPLHGPQPLESNPHYPI</sequence>
<feature type="domain" description="Rho-GAP" evidence="10">
    <location>
        <begin position="443"/>
        <end position="641"/>
    </location>
</feature>
<evidence type="ECO:0000256" key="5">
    <source>
        <dbReference type="SAM" id="Coils"/>
    </source>
</evidence>
<dbReference type="Gene3D" id="1.10.150.50">
    <property type="entry name" value="Transcription Factor, Ets-1"/>
    <property type="match status" value="1"/>
</dbReference>
<dbReference type="PROSITE" id="PS00479">
    <property type="entry name" value="ZF_DAG_PE_1"/>
    <property type="match status" value="1"/>
</dbReference>
<dbReference type="Proteomes" id="UP000789390">
    <property type="component" value="Unassembled WGS sequence"/>
</dbReference>
<feature type="coiled-coil region" evidence="5">
    <location>
        <begin position="863"/>
        <end position="897"/>
    </location>
</feature>
<dbReference type="EMBL" id="CAKKLH010000300">
    <property type="protein sequence ID" value="CAH0110181.1"/>
    <property type="molecule type" value="Genomic_DNA"/>
</dbReference>
<dbReference type="CDD" id="cd00159">
    <property type="entry name" value="RhoGAP"/>
    <property type="match status" value="1"/>
</dbReference>
<dbReference type="InterPro" id="IPR008936">
    <property type="entry name" value="Rho_GTPase_activation_prot"/>
</dbReference>
<dbReference type="PANTHER" id="PTHR46075">
    <property type="entry name" value="CHIMERIN FAMILY MEMBER"/>
    <property type="match status" value="1"/>
</dbReference>
<evidence type="ECO:0000256" key="4">
    <source>
        <dbReference type="PROSITE-ProRule" id="PRU00191"/>
    </source>
</evidence>
<organism evidence="11 12">
    <name type="scientific">Daphnia galeata</name>
    <dbReference type="NCBI Taxonomy" id="27404"/>
    <lineage>
        <taxon>Eukaryota</taxon>
        <taxon>Metazoa</taxon>
        <taxon>Ecdysozoa</taxon>
        <taxon>Arthropoda</taxon>
        <taxon>Crustacea</taxon>
        <taxon>Branchiopoda</taxon>
        <taxon>Diplostraca</taxon>
        <taxon>Cladocera</taxon>
        <taxon>Anomopoda</taxon>
        <taxon>Daphniidae</taxon>
        <taxon>Daphnia</taxon>
    </lineage>
</organism>
<dbReference type="GO" id="GO:0007165">
    <property type="term" value="P:signal transduction"/>
    <property type="evidence" value="ECO:0007669"/>
    <property type="project" value="InterPro"/>
</dbReference>
<evidence type="ECO:0000256" key="2">
    <source>
        <dbReference type="ARBA" id="ARBA00022723"/>
    </source>
</evidence>
<feature type="domain" description="SH2" evidence="7">
    <location>
        <begin position="688"/>
        <end position="783"/>
    </location>
</feature>
<gene>
    <name evidence="11" type="ORF">DGAL_LOCUS13682</name>
</gene>
<dbReference type="InterPro" id="IPR013761">
    <property type="entry name" value="SAM/pointed_sf"/>
</dbReference>
<dbReference type="FunFam" id="3.30.505.10:FF:000080">
    <property type="entry name" value="Pi3K21B, isoform C"/>
    <property type="match status" value="1"/>
</dbReference>
<dbReference type="PRINTS" id="PR00401">
    <property type="entry name" value="SH2DOMAIN"/>
</dbReference>
<dbReference type="SUPFAM" id="SSF48350">
    <property type="entry name" value="GTPase activation domain, GAP"/>
    <property type="match status" value="1"/>
</dbReference>
<dbReference type="Pfam" id="PF16454">
    <property type="entry name" value="PI3K_P85_iSH2"/>
    <property type="match status" value="1"/>
</dbReference>
<evidence type="ECO:0000256" key="3">
    <source>
        <dbReference type="ARBA" id="ARBA00022833"/>
    </source>
</evidence>
<reference evidence="11" key="1">
    <citation type="submission" date="2021-11" db="EMBL/GenBank/DDBJ databases">
        <authorList>
            <person name="Schell T."/>
        </authorList>
    </citation>
    <scope>NUCLEOTIDE SEQUENCE</scope>
    <source>
        <strain evidence="11">M5</strain>
    </source>
</reference>
<keyword evidence="12" id="KW-1185">Reference proteome</keyword>
<accession>A0A8J2RVF3</accession>
<dbReference type="AlphaFoldDB" id="A0A8J2RVF3"/>
<dbReference type="InterPro" id="IPR032498">
    <property type="entry name" value="PI3K_P85_iSH2"/>
</dbReference>
<dbReference type="SMART" id="SM00454">
    <property type="entry name" value="SAM"/>
    <property type="match status" value="1"/>
</dbReference>
<dbReference type="CDD" id="cd09942">
    <property type="entry name" value="SH2_nSH2_p85_like"/>
    <property type="match status" value="1"/>
</dbReference>
<comment type="caution">
    <text evidence="11">The sequence shown here is derived from an EMBL/GenBank/DDBJ whole genome shotgun (WGS) entry which is preliminary data.</text>
</comment>
<dbReference type="InterPro" id="IPR002219">
    <property type="entry name" value="PKC_DAG/PE"/>
</dbReference>
<evidence type="ECO:0008006" key="13">
    <source>
        <dbReference type="Google" id="ProtNLM"/>
    </source>
</evidence>
<dbReference type="Pfam" id="PF00620">
    <property type="entry name" value="RhoGAP"/>
    <property type="match status" value="1"/>
</dbReference>
<dbReference type="SMART" id="SM00252">
    <property type="entry name" value="SH2"/>
    <property type="match status" value="2"/>
</dbReference>
<feature type="domain" description="SAM" evidence="9">
    <location>
        <begin position="282"/>
        <end position="345"/>
    </location>
</feature>
<dbReference type="FunFam" id="1.10.150.50:FF:000146">
    <property type="entry name" value="Phosphatidylinositol 3-kinase regulatory subunit alpha-like Protein"/>
    <property type="match status" value="1"/>
</dbReference>
<dbReference type="PROSITE" id="PS50081">
    <property type="entry name" value="ZF_DAG_PE_2"/>
    <property type="match status" value="1"/>
</dbReference>
<keyword evidence="5" id="KW-0175">Coiled coil</keyword>
<dbReference type="PROSITE" id="PS50105">
    <property type="entry name" value="SAM_DOMAIN"/>
    <property type="match status" value="1"/>
</dbReference>
<keyword evidence="1" id="KW-0343">GTPase activation</keyword>
<dbReference type="Gene3D" id="1.10.555.10">
    <property type="entry name" value="Rho GTPase activation protein"/>
    <property type="match status" value="1"/>
</dbReference>
<dbReference type="CDD" id="cd12923">
    <property type="entry name" value="iSH2_PI3K_IA_R"/>
    <property type="match status" value="1"/>
</dbReference>
<dbReference type="Pfam" id="PF00017">
    <property type="entry name" value="SH2"/>
    <property type="match status" value="2"/>
</dbReference>
<keyword evidence="3" id="KW-0862">Zinc</keyword>
<evidence type="ECO:0000259" key="10">
    <source>
        <dbReference type="PROSITE" id="PS50238"/>
    </source>
</evidence>
<protein>
    <recommendedName>
        <fullName evidence="13">Phosphatidylinositol 3-kinase regulatory subunit alpha</fullName>
    </recommendedName>
</protein>
<dbReference type="InterPro" id="IPR036860">
    <property type="entry name" value="SH2_dom_sf"/>
</dbReference>
<dbReference type="PROSITE" id="PS50238">
    <property type="entry name" value="RHOGAP"/>
    <property type="match status" value="1"/>
</dbReference>
<feature type="domain" description="Phorbol-ester/DAG-type" evidence="8">
    <location>
        <begin position="374"/>
        <end position="424"/>
    </location>
</feature>
<dbReference type="InterPro" id="IPR001660">
    <property type="entry name" value="SAM"/>
</dbReference>